<dbReference type="AlphaFoldDB" id="A0A099KPP4"/>
<sequence>MVRVNNQIELADVLREFETNRLTFSTDMVSERTSYPKNTISKYFNEKLIGKCIFKDTGRNKYIAEGVLELSNEQFIDMLRQSVKPKLITPEKRLHDKLIERSLDGFILALEVYNRPSLKNRVEAFTIMMVNAWELLLKAELLISNGYSAIFYSEDRSISLNDALKKRLQENDPVRKNIEKLIELRDQAIHLLIPELQPQLSRLFQATVINYQTRYRNEMGNAPLSGQSVGMLSLVIDGPETEIAVIQKQYGELTAEVVDRFIKSFTASSKECDSNEFSIPIDYRLALVKRKDKSDVSLTVGEEGDKAVIIHKTVDLDISHPYHTKEAIILINENQNIVNIKTGAFQAVLHKYKVKVSKKSDLHYDIDGRPRYSQKFIDWFIKSLSQPNWLKLSKASYKEFLGTTRESKKAVIS</sequence>
<accession>A0A099KPP4</accession>
<proteinExistence type="predicted"/>
<name>A0A099KPP4_COLPS</name>
<protein>
    <recommendedName>
        <fullName evidence="1">DUF3644 domain-containing protein</fullName>
    </recommendedName>
</protein>
<dbReference type="EMBL" id="JQEC01000039">
    <property type="protein sequence ID" value="KGJ91902.1"/>
    <property type="molecule type" value="Genomic_DNA"/>
</dbReference>
<reference evidence="2 3" key="1">
    <citation type="submission" date="2014-08" db="EMBL/GenBank/DDBJ databases">
        <title>Genomic and Phenotypic Diversity of Colwellia psychrerythraea strains from Disparate Marine Basins.</title>
        <authorList>
            <person name="Techtmann S.M."/>
            <person name="Stelling S.C."/>
            <person name="Utturkar S.M."/>
            <person name="Alshibli N."/>
            <person name="Harris A."/>
            <person name="Brown S.D."/>
            <person name="Hazen T.C."/>
        </authorList>
    </citation>
    <scope>NUCLEOTIDE SEQUENCE [LARGE SCALE GENOMIC DNA]</scope>
    <source>
        <strain evidence="2 3">GAB14E</strain>
    </source>
</reference>
<dbReference type="Proteomes" id="UP000029868">
    <property type="component" value="Unassembled WGS sequence"/>
</dbReference>
<gene>
    <name evidence="2" type="ORF">GAB14E_3059</name>
</gene>
<dbReference type="InterPro" id="IPR022104">
    <property type="entry name" value="DUF3644"/>
</dbReference>
<dbReference type="PATRIC" id="fig|28229.3.peg.2777"/>
<feature type="domain" description="DUF3644" evidence="1">
    <location>
        <begin position="97"/>
        <end position="267"/>
    </location>
</feature>
<comment type="caution">
    <text evidence="2">The sequence shown here is derived from an EMBL/GenBank/DDBJ whole genome shotgun (WGS) entry which is preliminary data.</text>
</comment>
<evidence type="ECO:0000313" key="3">
    <source>
        <dbReference type="Proteomes" id="UP000029868"/>
    </source>
</evidence>
<dbReference type="OrthoDB" id="1551227at2"/>
<evidence type="ECO:0000313" key="2">
    <source>
        <dbReference type="EMBL" id="KGJ91902.1"/>
    </source>
</evidence>
<organism evidence="2 3">
    <name type="scientific">Colwellia psychrerythraea</name>
    <name type="common">Vibrio psychroerythus</name>
    <dbReference type="NCBI Taxonomy" id="28229"/>
    <lineage>
        <taxon>Bacteria</taxon>
        <taxon>Pseudomonadati</taxon>
        <taxon>Pseudomonadota</taxon>
        <taxon>Gammaproteobacteria</taxon>
        <taxon>Alteromonadales</taxon>
        <taxon>Colwelliaceae</taxon>
        <taxon>Colwellia</taxon>
    </lineage>
</organism>
<dbReference type="Pfam" id="PF12358">
    <property type="entry name" value="DUF3644"/>
    <property type="match status" value="1"/>
</dbReference>
<evidence type="ECO:0000259" key="1">
    <source>
        <dbReference type="Pfam" id="PF12358"/>
    </source>
</evidence>